<keyword evidence="5 9" id="KW-0326">Glycosidase</keyword>
<comment type="similarity">
    <text evidence="2 8">Belongs to the glycosyl hydrolase 17 family.</text>
</comment>
<sequence length="370" mass="40961">MSSLFATTQRFSFAVLLLLELLFTINLPTADAQIGVCYGMMGNNLPPANEVINLYRSNNIRRMRLYDPNQAALQALRNSGIELVLGVPNSDLQGLATNADNARQWVQRNVLNFWPSVKIKYVAVGNEVSPVGGTSGLAQYVLPAVQNIYQAIRAQNLHNQIKVSTAIDMTLIGNSYPPSQGSFRGDVRSYLDPIIGYLVYAGAPLLVNVYPYFSYSGNPRDISLPYALFTSPNVLVWDGQYGYQNLFDAMLDAVHAAIDNTGIGYVEVVVSESGWPSDGAFGATYDNARVYLDNLIRHVGKGTPRRPSKPTETYIFAMFDENQKSPELEKHFGLFSPNKQKKYPFGFGGKWHSQVVDDCFNATVPLKSDM</sequence>
<protein>
    <recommendedName>
        <fullName evidence="3">glucan endo-1,3-beta-D-glucosidase</fullName>
        <ecNumber evidence="3">3.2.1.39</ecNumber>
    </recommendedName>
    <alternativeName>
        <fullName evidence="6">(1-&gt;3)-beta-glucan endohydrolase</fullName>
    </alternativeName>
    <alternativeName>
        <fullName evidence="7">Beta-1,3-endoglucanase</fullName>
    </alternativeName>
</protein>
<evidence type="ECO:0000256" key="8">
    <source>
        <dbReference type="RuleBase" id="RU004335"/>
    </source>
</evidence>
<keyword evidence="12" id="KW-1185">Reference proteome</keyword>
<dbReference type="GO" id="GO:0005975">
    <property type="term" value="P:carbohydrate metabolic process"/>
    <property type="evidence" value="ECO:0007669"/>
    <property type="project" value="InterPro"/>
</dbReference>
<dbReference type="Gene3D" id="3.20.20.80">
    <property type="entry name" value="Glycosidases"/>
    <property type="match status" value="1"/>
</dbReference>
<reference evidence="11 12" key="1">
    <citation type="submission" date="2024-01" db="EMBL/GenBank/DDBJ databases">
        <title>The genomes of 5 underutilized Papilionoideae crops provide insights into root nodulation and disease resistanc.</title>
        <authorList>
            <person name="Jiang F."/>
        </authorList>
    </citation>
    <scope>NUCLEOTIDE SEQUENCE [LARGE SCALE GENOMIC DNA]</scope>
    <source>
        <strain evidence="11">LVBAO_FW01</strain>
        <tissue evidence="11">Leaves</tissue>
    </source>
</reference>
<dbReference type="EMBL" id="JAYMYQ010000005">
    <property type="protein sequence ID" value="KAK7329541.1"/>
    <property type="molecule type" value="Genomic_DNA"/>
</dbReference>
<evidence type="ECO:0000256" key="4">
    <source>
        <dbReference type="ARBA" id="ARBA00022801"/>
    </source>
</evidence>
<feature type="signal peptide" evidence="10">
    <location>
        <begin position="1"/>
        <end position="32"/>
    </location>
</feature>
<feature type="chain" id="PRO_5042826847" description="glucan endo-1,3-beta-D-glucosidase" evidence="10">
    <location>
        <begin position="33"/>
        <end position="370"/>
    </location>
</feature>
<dbReference type="FunFam" id="3.20.20.80:FF:000010">
    <property type="entry name" value="glucan endo-1,3-beta-glucosidase, basic"/>
    <property type="match status" value="1"/>
</dbReference>
<dbReference type="InterPro" id="IPR000490">
    <property type="entry name" value="Glyco_hydro_17"/>
</dbReference>
<comment type="caution">
    <text evidence="11">The sequence shown here is derived from an EMBL/GenBank/DDBJ whole genome shotgun (WGS) entry which is preliminary data.</text>
</comment>
<organism evidence="11 12">
    <name type="scientific">Canavalia gladiata</name>
    <name type="common">Sword bean</name>
    <name type="synonym">Dolichos gladiatus</name>
    <dbReference type="NCBI Taxonomy" id="3824"/>
    <lineage>
        <taxon>Eukaryota</taxon>
        <taxon>Viridiplantae</taxon>
        <taxon>Streptophyta</taxon>
        <taxon>Embryophyta</taxon>
        <taxon>Tracheophyta</taxon>
        <taxon>Spermatophyta</taxon>
        <taxon>Magnoliopsida</taxon>
        <taxon>eudicotyledons</taxon>
        <taxon>Gunneridae</taxon>
        <taxon>Pentapetalae</taxon>
        <taxon>rosids</taxon>
        <taxon>fabids</taxon>
        <taxon>Fabales</taxon>
        <taxon>Fabaceae</taxon>
        <taxon>Papilionoideae</taxon>
        <taxon>50 kb inversion clade</taxon>
        <taxon>NPAAA clade</taxon>
        <taxon>indigoferoid/millettioid clade</taxon>
        <taxon>Phaseoleae</taxon>
        <taxon>Canavalia</taxon>
    </lineage>
</organism>
<evidence type="ECO:0000256" key="3">
    <source>
        <dbReference type="ARBA" id="ARBA00012780"/>
    </source>
</evidence>
<dbReference type="InterPro" id="IPR017853">
    <property type="entry name" value="GH"/>
</dbReference>
<evidence type="ECO:0000256" key="6">
    <source>
        <dbReference type="ARBA" id="ARBA00033335"/>
    </source>
</evidence>
<dbReference type="InterPro" id="IPR044965">
    <property type="entry name" value="Glyco_hydro_17_plant"/>
</dbReference>
<gene>
    <name evidence="11" type="ORF">VNO77_23711</name>
</gene>
<dbReference type="AlphaFoldDB" id="A0AAN9QBS4"/>
<dbReference type="Pfam" id="PF00332">
    <property type="entry name" value="Glyco_hydro_17"/>
    <property type="match status" value="1"/>
</dbReference>
<evidence type="ECO:0000256" key="2">
    <source>
        <dbReference type="ARBA" id="ARBA00008773"/>
    </source>
</evidence>
<proteinExistence type="inferred from homology"/>
<dbReference type="GO" id="GO:0042973">
    <property type="term" value="F:glucan endo-1,3-beta-D-glucosidase activity"/>
    <property type="evidence" value="ECO:0007669"/>
    <property type="project" value="UniProtKB-EC"/>
</dbReference>
<dbReference type="SUPFAM" id="SSF51445">
    <property type="entry name" value="(Trans)glycosidases"/>
    <property type="match status" value="1"/>
</dbReference>
<evidence type="ECO:0000256" key="9">
    <source>
        <dbReference type="RuleBase" id="RU004336"/>
    </source>
</evidence>
<comment type="catalytic activity">
    <reaction evidence="1">
        <text>Hydrolysis of (1-&gt;3)-beta-D-glucosidic linkages in (1-&gt;3)-beta-D-glucans.</text>
        <dbReference type="EC" id="3.2.1.39"/>
    </reaction>
</comment>
<evidence type="ECO:0000313" key="11">
    <source>
        <dbReference type="EMBL" id="KAK7329541.1"/>
    </source>
</evidence>
<name>A0AAN9QBS4_CANGL</name>
<dbReference type="PANTHER" id="PTHR32227">
    <property type="entry name" value="GLUCAN ENDO-1,3-BETA-GLUCOSIDASE BG1-RELATED-RELATED"/>
    <property type="match status" value="1"/>
</dbReference>
<dbReference type="Proteomes" id="UP001367508">
    <property type="component" value="Unassembled WGS sequence"/>
</dbReference>
<evidence type="ECO:0000256" key="10">
    <source>
        <dbReference type="SAM" id="SignalP"/>
    </source>
</evidence>
<evidence type="ECO:0000256" key="7">
    <source>
        <dbReference type="ARBA" id="ARBA00033417"/>
    </source>
</evidence>
<keyword evidence="10" id="KW-0732">Signal</keyword>
<keyword evidence="4 9" id="KW-0378">Hydrolase</keyword>
<dbReference type="PROSITE" id="PS00587">
    <property type="entry name" value="GLYCOSYL_HYDROL_F17"/>
    <property type="match status" value="1"/>
</dbReference>
<accession>A0AAN9QBS4</accession>
<evidence type="ECO:0000256" key="5">
    <source>
        <dbReference type="ARBA" id="ARBA00023295"/>
    </source>
</evidence>
<evidence type="ECO:0000256" key="1">
    <source>
        <dbReference type="ARBA" id="ARBA00000382"/>
    </source>
</evidence>
<evidence type="ECO:0000313" key="12">
    <source>
        <dbReference type="Proteomes" id="UP001367508"/>
    </source>
</evidence>
<dbReference type="EC" id="3.2.1.39" evidence="3"/>